<feature type="transmembrane region" description="Helical" evidence="1">
    <location>
        <begin position="128"/>
        <end position="149"/>
    </location>
</feature>
<gene>
    <name evidence="2" type="ORF">HD593_005323</name>
</gene>
<keyword evidence="1" id="KW-1133">Transmembrane helix</keyword>
<evidence type="ECO:0000313" key="2">
    <source>
        <dbReference type="EMBL" id="MBB6550528.1"/>
    </source>
</evidence>
<accession>A0A7X0U0G7</accession>
<comment type="caution">
    <text evidence="2">The sequence shown here is derived from an EMBL/GenBank/DDBJ whole genome shotgun (WGS) entry which is preliminary data.</text>
</comment>
<dbReference type="EMBL" id="JACHMI010000001">
    <property type="protein sequence ID" value="MBB6550528.1"/>
    <property type="molecule type" value="Genomic_DNA"/>
</dbReference>
<organism evidence="2 3">
    <name type="scientific">Nonomuraea rubra</name>
    <dbReference type="NCBI Taxonomy" id="46180"/>
    <lineage>
        <taxon>Bacteria</taxon>
        <taxon>Bacillati</taxon>
        <taxon>Actinomycetota</taxon>
        <taxon>Actinomycetes</taxon>
        <taxon>Streptosporangiales</taxon>
        <taxon>Streptosporangiaceae</taxon>
        <taxon>Nonomuraea</taxon>
    </lineage>
</organism>
<evidence type="ECO:0000256" key="1">
    <source>
        <dbReference type="SAM" id="Phobius"/>
    </source>
</evidence>
<feature type="transmembrane region" description="Helical" evidence="1">
    <location>
        <begin position="48"/>
        <end position="70"/>
    </location>
</feature>
<feature type="transmembrane region" description="Helical" evidence="1">
    <location>
        <begin position="82"/>
        <end position="108"/>
    </location>
</feature>
<evidence type="ECO:0000313" key="3">
    <source>
        <dbReference type="Proteomes" id="UP000565579"/>
    </source>
</evidence>
<name>A0A7X0U0G7_9ACTN</name>
<keyword evidence="3" id="KW-1185">Reference proteome</keyword>
<reference evidence="2 3" key="1">
    <citation type="submission" date="2020-08" db="EMBL/GenBank/DDBJ databases">
        <title>Sequencing the genomes of 1000 actinobacteria strains.</title>
        <authorList>
            <person name="Klenk H.-P."/>
        </authorList>
    </citation>
    <scope>NUCLEOTIDE SEQUENCE [LARGE SCALE GENOMIC DNA]</scope>
    <source>
        <strain evidence="2 3">DSM 43768</strain>
    </source>
</reference>
<dbReference type="AlphaFoldDB" id="A0A7X0U0G7"/>
<dbReference type="RefSeq" id="WP_185104785.1">
    <property type="nucleotide sequence ID" value="NZ_BAAAXY010000246.1"/>
</dbReference>
<proteinExistence type="predicted"/>
<keyword evidence="1" id="KW-0472">Membrane</keyword>
<protein>
    <recommendedName>
        <fullName evidence="4">DUF1772 domain-containing protein</fullName>
    </recommendedName>
</protein>
<dbReference type="Proteomes" id="UP000565579">
    <property type="component" value="Unassembled WGS sequence"/>
</dbReference>
<feature type="transmembrane region" description="Helical" evidence="1">
    <location>
        <begin position="7"/>
        <end position="28"/>
    </location>
</feature>
<sequence length="166" mass="18016">MSWWLRALWAAAVGLVVITLGLTFVRLLQMPVELAFDTELRARLNSDLYPHLSNASGLIEVLAIVVAVALSAGERRTNRFRLTFLAVVLVAAAFVLWLAVVHPVNGAFSAWASQSVPGDWQRWHLRWAQGHIGGAVLLSGALILLLIALTGPRRIAGPRQAAPRGT</sequence>
<evidence type="ECO:0008006" key="4">
    <source>
        <dbReference type="Google" id="ProtNLM"/>
    </source>
</evidence>
<keyword evidence="1" id="KW-0812">Transmembrane</keyword>